<dbReference type="AlphaFoldDB" id="A0A2S0KPN0"/>
<evidence type="ECO:0000256" key="1">
    <source>
        <dbReference type="SAM" id="MobiDB-lite"/>
    </source>
</evidence>
<evidence type="ECO:0000259" key="3">
    <source>
        <dbReference type="Pfam" id="PF13360"/>
    </source>
</evidence>
<dbReference type="InterPro" id="IPR002372">
    <property type="entry name" value="PQQ_rpt_dom"/>
</dbReference>
<dbReference type="PANTHER" id="PTHR34512:SF30">
    <property type="entry name" value="OUTER MEMBRANE PROTEIN ASSEMBLY FACTOR BAMB"/>
    <property type="match status" value="1"/>
</dbReference>
<evidence type="ECO:0000313" key="6">
    <source>
        <dbReference type="Proteomes" id="UP000237947"/>
    </source>
</evidence>
<gene>
    <name evidence="5" type="ORF">C5Q98_06960</name>
</gene>
<dbReference type="Pfam" id="PF14478">
    <property type="entry name" value="DUF4430"/>
    <property type="match status" value="2"/>
</dbReference>
<feature type="compositionally biased region" description="Polar residues" evidence="1">
    <location>
        <begin position="882"/>
        <end position="893"/>
    </location>
</feature>
<feature type="compositionally biased region" description="Pro residues" evidence="1">
    <location>
        <begin position="728"/>
        <end position="737"/>
    </location>
</feature>
<accession>A0A2S0KPN0</accession>
<feature type="domain" description="Transcobalamin-like C-terminal" evidence="4">
    <location>
        <begin position="87"/>
        <end position="159"/>
    </location>
</feature>
<dbReference type="EMBL" id="CP027226">
    <property type="protein sequence ID" value="AVM42964.1"/>
    <property type="molecule type" value="Genomic_DNA"/>
</dbReference>
<dbReference type="PANTHER" id="PTHR34512">
    <property type="entry name" value="CELL SURFACE PROTEIN"/>
    <property type="match status" value="1"/>
</dbReference>
<evidence type="ECO:0000313" key="5">
    <source>
        <dbReference type="EMBL" id="AVM42964.1"/>
    </source>
</evidence>
<dbReference type="InterPro" id="IPR011047">
    <property type="entry name" value="Quinoprotein_ADH-like_sf"/>
</dbReference>
<feature type="region of interest" description="Disordered" evidence="1">
    <location>
        <begin position="722"/>
        <end position="748"/>
    </location>
</feature>
<reference evidence="6" key="1">
    <citation type="submission" date="2018-02" db="EMBL/GenBank/DDBJ databases">
        <authorList>
            <person name="Holder M.E."/>
            <person name="Ajami N.J."/>
            <person name="Petrosino J.F."/>
        </authorList>
    </citation>
    <scope>NUCLEOTIDE SEQUENCE [LARGE SCALE GENOMIC DNA]</scope>
    <source>
        <strain evidence="6">CCUG 47711</strain>
    </source>
</reference>
<protein>
    <recommendedName>
        <fullName evidence="7">DUF4430 domain-containing protein</fullName>
    </recommendedName>
</protein>
<dbReference type="Pfam" id="PF13360">
    <property type="entry name" value="PQQ_2"/>
    <property type="match status" value="1"/>
</dbReference>
<dbReference type="Proteomes" id="UP000237947">
    <property type="component" value="Chromosome"/>
</dbReference>
<dbReference type="SUPFAM" id="SSF50998">
    <property type="entry name" value="Quinoprotein alcohol dehydrogenase-like"/>
    <property type="match status" value="1"/>
</dbReference>
<evidence type="ECO:0000256" key="2">
    <source>
        <dbReference type="SAM" id="SignalP"/>
    </source>
</evidence>
<dbReference type="Gene3D" id="2.170.130.30">
    <property type="match status" value="1"/>
</dbReference>
<feature type="domain" description="Pyrrolo-quinoline quinone repeat" evidence="3">
    <location>
        <begin position="491"/>
        <end position="716"/>
    </location>
</feature>
<sequence length="945" mass="103461">MQKQKQNKKSSIKLLNLLLVLLLSFTAVMPQNLAAETTENKETIQAELNIDLRDILRNKDSISEDVVKKVPESGYLTKSKKISVEKGSSAWDVVKNYLDENNIPYDAQESQFGVYIKGVNNIHEFDAGKNSGWMYNVNGKTPNVGVSGYTLTDGDKVKLFYVVDYMNMPSLEDEEDAAELTVEIRNDAVSKEQGAAWEGAYLAEDNKSVIEYNEGDTIFSALITYAIKNDKQSGIAINGVHNLETAFITAISGVSKDTSVEGKKTIGWVITLNGEKPEKGLGTEVKAGDEISINFVVEDLSTQPSTPVEDVDYDKLPSSWPSFRGNSDNNAVRNSAANSPLLADSVEQVFAQKFADAGARFPKAPGQGIFVNNEYVFVTDKGDAGQLLAVDPHSGAILRSLELPNGMGYATTTPLYAEGRIFLPLDSGKVVSFPYSLWKDQKSFDEVPGSWLYDAGNSNLQSQTPLTYVDGKLIYAGLHFNRDRSNPAPLVALNANTGEIIWRKDYVGGFYFSGGIVSGNYLITGSDAQGILVIDVNTGELVDQHKSEVEIRSTVVRYNDEYYVVNGSGDLIKFTVSSEGKISINYTKNIGVRSVTTPVIDNDRLYLGTDNGKLMVLCTKDGSLIREVDVNKKYTQIAGSPLLVKHGEDAYIFFTANNNDGILYGFVDNAEKTENEDPTVVYQPEESVRQYTRNSVFMGEDGVVYFSLDSGYLIAIKGKQPVAEEPTPEPQPEPTPEPDQGSDNGGDVEEHTLKAETKENGLDLQATLKAKPAEDLILTVERKDAKALASDQYSFTEVFDINLITTEGKKVQPGSTLTISLRPSTDIEENTVLIHEIIENGERRLERLNYTVTEDEKGKLITFEVNHLSLFGLGKVVDKSSDGNVTPETSKPAETSKPEGTNKPDSNANVGKTGAQSSVITATALIALAIAIYKLRNKDEEQDLI</sequence>
<dbReference type="InterPro" id="IPR027954">
    <property type="entry name" value="Transcobalamin-like_C"/>
</dbReference>
<evidence type="ECO:0000259" key="4">
    <source>
        <dbReference type="Pfam" id="PF14478"/>
    </source>
</evidence>
<organism evidence="5 6">
    <name type="scientific">Fastidiosipila sanguinis</name>
    <dbReference type="NCBI Taxonomy" id="236753"/>
    <lineage>
        <taxon>Bacteria</taxon>
        <taxon>Bacillati</taxon>
        <taxon>Bacillota</taxon>
        <taxon>Clostridia</taxon>
        <taxon>Eubacteriales</taxon>
        <taxon>Oscillospiraceae</taxon>
        <taxon>Fastidiosipila</taxon>
    </lineage>
</organism>
<dbReference type="Gene3D" id="2.130.10.10">
    <property type="entry name" value="YVTN repeat-like/Quinoprotein amine dehydrogenase"/>
    <property type="match status" value="2"/>
</dbReference>
<feature type="domain" description="Transcobalamin-like C-terminal" evidence="4">
    <location>
        <begin position="215"/>
        <end position="295"/>
    </location>
</feature>
<dbReference type="InterPro" id="IPR018391">
    <property type="entry name" value="PQQ_b-propeller_rpt"/>
</dbReference>
<dbReference type="KEGG" id="fsa:C5Q98_06960"/>
<keyword evidence="6" id="KW-1185">Reference proteome</keyword>
<name>A0A2S0KPN0_9FIRM</name>
<dbReference type="SMART" id="SM00564">
    <property type="entry name" value="PQQ"/>
    <property type="match status" value="4"/>
</dbReference>
<feature type="signal peptide" evidence="2">
    <location>
        <begin position="1"/>
        <end position="34"/>
    </location>
</feature>
<feature type="region of interest" description="Disordered" evidence="1">
    <location>
        <begin position="880"/>
        <end position="912"/>
    </location>
</feature>
<feature type="compositionally biased region" description="Polar residues" evidence="1">
    <location>
        <begin position="903"/>
        <end position="912"/>
    </location>
</feature>
<proteinExistence type="predicted"/>
<dbReference type="RefSeq" id="WP_106012912.1">
    <property type="nucleotide sequence ID" value="NZ_CP027226.1"/>
</dbReference>
<evidence type="ECO:0008006" key="7">
    <source>
        <dbReference type="Google" id="ProtNLM"/>
    </source>
</evidence>
<dbReference type="InterPro" id="IPR015943">
    <property type="entry name" value="WD40/YVTN_repeat-like_dom_sf"/>
</dbReference>
<dbReference type="OrthoDB" id="1885452at2"/>
<keyword evidence="2" id="KW-0732">Signal</keyword>
<feature type="chain" id="PRO_5015553226" description="DUF4430 domain-containing protein" evidence="2">
    <location>
        <begin position="35"/>
        <end position="945"/>
    </location>
</feature>